<evidence type="ECO:0008006" key="10">
    <source>
        <dbReference type="Google" id="ProtNLM"/>
    </source>
</evidence>
<dbReference type="Gene3D" id="3.20.20.80">
    <property type="entry name" value="Glycosidases"/>
    <property type="match status" value="1"/>
</dbReference>
<dbReference type="EMBL" id="SIJB01000007">
    <property type="protein sequence ID" value="NBI27875.1"/>
    <property type="molecule type" value="Genomic_DNA"/>
</dbReference>
<dbReference type="PANTHER" id="PTHR46066:SF2">
    <property type="entry name" value="CHITINASE DOMAIN-CONTAINING PROTEIN 1"/>
    <property type="match status" value="1"/>
</dbReference>
<dbReference type="Pfam" id="PF00395">
    <property type="entry name" value="SLH"/>
    <property type="match status" value="1"/>
</dbReference>
<dbReference type="RefSeq" id="WP_160644256.1">
    <property type="nucleotide sequence ID" value="NZ_SIJB01000007.1"/>
</dbReference>
<evidence type="ECO:0000259" key="7">
    <source>
        <dbReference type="PROSITE" id="PS51910"/>
    </source>
</evidence>
<gene>
    <name evidence="8" type="ORF">ERL59_02725</name>
</gene>
<dbReference type="SUPFAM" id="SSF51445">
    <property type="entry name" value="(Trans)glycosidases"/>
    <property type="match status" value="1"/>
</dbReference>
<feature type="signal peptide" evidence="5">
    <location>
        <begin position="1"/>
        <end position="26"/>
    </location>
</feature>
<dbReference type="PROSITE" id="PS51910">
    <property type="entry name" value="GH18_2"/>
    <property type="match status" value="1"/>
</dbReference>
<dbReference type="AlphaFoldDB" id="A0A6N9PZ25"/>
<organism evidence="8 9">
    <name type="scientific">Chengkuizengella marina</name>
    <dbReference type="NCBI Taxonomy" id="2507566"/>
    <lineage>
        <taxon>Bacteria</taxon>
        <taxon>Bacillati</taxon>
        <taxon>Bacillota</taxon>
        <taxon>Bacilli</taxon>
        <taxon>Bacillales</taxon>
        <taxon>Paenibacillaceae</taxon>
        <taxon>Chengkuizengella</taxon>
    </lineage>
</organism>
<dbReference type="PROSITE" id="PS51272">
    <property type="entry name" value="SLH"/>
    <property type="match status" value="1"/>
</dbReference>
<name>A0A6N9PZ25_9BACL</name>
<dbReference type="GO" id="GO:0004553">
    <property type="term" value="F:hydrolase activity, hydrolyzing O-glycosyl compounds"/>
    <property type="evidence" value="ECO:0007669"/>
    <property type="project" value="InterPro"/>
</dbReference>
<evidence type="ECO:0000313" key="9">
    <source>
        <dbReference type="Proteomes" id="UP000448943"/>
    </source>
</evidence>
<dbReference type="Gene3D" id="3.10.50.10">
    <property type="match status" value="1"/>
</dbReference>
<protein>
    <recommendedName>
        <fullName evidence="10">Spore germination protein YaaH</fullName>
    </recommendedName>
</protein>
<dbReference type="InterPro" id="IPR001223">
    <property type="entry name" value="Glyco_hydro18_cat"/>
</dbReference>
<feature type="domain" description="SLH" evidence="6">
    <location>
        <begin position="78"/>
        <end position="141"/>
    </location>
</feature>
<dbReference type="InterPro" id="IPR017853">
    <property type="entry name" value="GH"/>
</dbReference>
<evidence type="ECO:0000313" key="8">
    <source>
        <dbReference type="EMBL" id="NBI27875.1"/>
    </source>
</evidence>
<dbReference type="InterPro" id="IPR001579">
    <property type="entry name" value="Glyco_hydro_18_chit_AS"/>
</dbReference>
<dbReference type="Proteomes" id="UP000448943">
    <property type="component" value="Unassembled WGS sequence"/>
</dbReference>
<sequence length="520" mass="58336">MKKILSALLTSAMVFSLMTTFTTVEAKTTEQMFKELKDEKIFSGYEDGLPHLEDKMNREQAAKIIALLFELDLSNISEDPTFSDVHKSSWSYKYIEAAAEFGIINGIGDGKFAPKETVTYEQFAKMLTVGYEKINGEKIAKKQNVEGNVSTWAVNYVAAALNWKFIKSHEDYTISANRKFLVESAYSVFSIVKEKSSLSDVEDKKVLAFYTKYSSQDLSSYDSLMLYKDSINSIATTTFTLTESGEIDGLFAKKGVNFANDNNITTYAAINNGHDFDSDLASLILNDEQLSKRTINNIEKLLKDYDYNGVNLDIENMHPEDRDVYTQFVQKLANQLQPKGYEVIVSVSAKSSDNPNAAWSGAFDYAALGEIVDYVQLMSYDQNGPWGSAGPVSGLNWVEDVVKYAVSQIDYNKILIGIPSYGYDWNLDDSSKNKTILWSELSKIMTNNESTKMYRDEAANSPYLTYTDANGQEHIVWYEDSESVIDKVELIDQYGLAGVSVWEIGSTNDGFWAAVEKGLQ</sequence>
<dbReference type="GO" id="GO:0008061">
    <property type="term" value="F:chitin binding"/>
    <property type="evidence" value="ECO:0007669"/>
    <property type="project" value="InterPro"/>
</dbReference>
<evidence type="ECO:0000256" key="2">
    <source>
        <dbReference type="ARBA" id="ARBA00023295"/>
    </source>
</evidence>
<dbReference type="OrthoDB" id="9775889at2"/>
<accession>A0A6N9PZ25</accession>
<keyword evidence="2 3" id="KW-0326">Glycosidase</keyword>
<keyword evidence="1 3" id="KW-0378">Hydrolase</keyword>
<evidence type="ECO:0000256" key="1">
    <source>
        <dbReference type="ARBA" id="ARBA00022801"/>
    </source>
</evidence>
<evidence type="ECO:0000259" key="6">
    <source>
        <dbReference type="PROSITE" id="PS51272"/>
    </source>
</evidence>
<dbReference type="GO" id="GO:0005975">
    <property type="term" value="P:carbohydrate metabolic process"/>
    <property type="evidence" value="ECO:0007669"/>
    <property type="project" value="InterPro"/>
</dbReference>
<evidence type="ECO:0000256" key="5">
    <source>
        <dbReference type="SAM" id="SignalP"/>
    </source>
</evidence>
<dbReference type="InterPro" id="IPR029070">
    <property type="entry name" value="Chitinase_insertion_sf"/>
</dbReference>
<dbReference type="SMART" id="SM00636">
    <property type="entry name" value="Glyco_18"/>
    <property type="match status" value="1"/>
</dbReference>
<evidence type="ECO:0000256" key="3">
    <source>
        <dbReference type="RuleBase" id="RU000489"/>
    </source>
</evidence>
<dbReference type="InterPro" id="IPR011583">
    <property type="entry name" value="Chitinase_II/V-like_cat"/>
</dbReference>
<dbReference type="InterPro" id="IPR001119">
    <property type="entry name" value="SLH_dom"/>
</dbReference>
<dbReference type="PROSITE" id="PS01095">
    <property type="entry name" value="GH18_1"/>
    <property type="match status" value="1"/>
</dbReference>
<reference evidence="8 9" key="1">
    <citation type="submission" date="2019-01" db="EMBL/GenBank/DDBJ databases">
        <title>Chengkuizengella sp. nov., isolated from deep-sea sediment of East Pacific Ocean.</title>
        <authorList>
            <person name="Yang J."/>
            <person name="Lai Q."/>
            <person name="Shao Z."/>
        </authorList>
    </citation>
    <scope>NUCLEOTIDE SEQUENCE [LARGE SCALE GENOMIC DNA]</scope>
    <source>
        <strain evidence="8 9">YPA3-1-1</strain>
    </source>
</reference>
<dbReference type="Pfam" id="PF00704">
    <property type="entry name" value="Glyco_hydro_18"/>
    <property type="match status" value="1"/>
</dbReference>
<keyword evidence="5" id="KW-0732">Signal</keyword>
<dbReference type="PANTHER" id="PTHR46066">
    <property type="entry name" value="CHITINASE DOMAIN-CONTAINING PROTEIN 1 FAMILY MEMBER"/>
    <property type="match status" value="1"/>
</dbReference>
<evidence type="ECO:0000256" key="4">
    <source>
        <dbReference type="RuleBase" id="RU004453"/>
    </source>
</evidence>
<proteinExistence type="inferred from homology"/>
<dbReference type="CDD" id="cd02874">
    <property type="entry name" value="GH18_CFLE_spore_hydrolase"/>
    <property type="match status" value="1"/>
</dbReference>
<dbReference type="InterPro" id="IPR041704">
    <property type="entry name" value="CFLE_GH18"/>
</dbReference>
<comment type="similarity">
    <text evidence="4">Belongs to the glycosyl hydrolase 18 family.</text>
</comment>
<keyword evidence="9" id="KW-1185">Reference proteome</keyword>
<comment type="caution">
    <text evidence="8">The sequence shown here is derived from an EMBL/GenBank/DDBJ whole genome shotgun (WGS) entry which is preliminary data.</text>
</comment>
<feature type="domain" description="GH18" evidence="7">
    <location>
        <begin position="204"/>
        <end position="520"/>
    </location>
</feature>
<feature type="chain" id="PRO_5027078961" description="Spore germination protein YaaH" evidence="5">
    <location>
        <begin position="27"/>
        <end position="520"/>
    </location>
</feature>